<dbReference type="Proteomes" id="UP001232245">
    <property type="component" value="Unassembled WGS sequence"/>
</dbReference>
<gene>
    <name evidence="3" type="ORF">J2S02_000838</name>
</gene>
<protein>
    <recommendedName>
        <fullName evidence="2">Protein-glutamine gamma-glutamyltransferase-like C-terminal domain-containing protein</fullName>
    </recommendedName>
</protein>
<dbReference type="RefSeq" id="WP_174880453.1">
    <property type="nucleotide sequence ID" value="NZ_CADEPK010000187.1"/>
</dbReference>
<evidence type="ECO:0000256" key="1">
    <source>
        <dbReference type="SAM" id="Phobius"/>
    </source>
</evidence>
<dbReference type="EMBL" id="JAUSTZ010000002">
    <property type="protein sequence ID" value="MDQ0224509.1"/>
    <property type="molecule type" value="Genomic_DNA"/>
</dbReference>
<evidence type="ECO:0000313" key="4">
    <source>
        <dbReference type="Proteomes" id="UP001232245"/>
    </source>
</evidence>
<feature type="domain" description="Protein-glutamine gamma-glutamyltransferase-like C-terminal" evidence="2">
    <location>
        <begin position="132"/>
        <end position="196"/>
    </location>
</feature>
<comment type="caution">
    <text evidence="3">The sequence shown here is derived from an EMBL/GenBank/DDBJ whole genome shotgun (WGS) entry which is preliminary data.</text>
</comment>
<accession>A0ABT9YXQ1</accession>
<name>A0ABT9YXQ1_9BACI</name>
<organism evidence="3 4">
    <name type="scientific">Metabacillus niabensis</name>
    <dbReference type="NCBI Taxonomy" id="324854"/>
    <lineage>
        <taxon>Bacteria</taxon>
        <taxon>Bacillati</taxon>
        <taxon>Bacillota</taxon>
        <taxon>Bacilli</taxon>
        <taxon>Bacillales</taxon>
        <taxon>Bacillaceae</taxon>
        <taxon>Metabacillus</taxon>
    </lineage>
</organism>
<evidence type="ECO:0000313" key="3">
    <source>
        <dbReference type="EMBL" id="MDQ0224509.1"/>
    </source>
</evidence>
<keyword evidence="1" id="KW-0472">Membrane</keyword>
<dbReference type="Pfam" id="PF13559">
    <property type="entry name" value="DUF4129"/>
    <property type="match status" value="1"/>
</dbReference>
<reference evidence="3 4" key="1">
    <citation type="submission" date="2023-07" db="EMBL/GenBank/DDBJ databases">
        <title>Genomic Encyclopedia of Type Strains, Phase IV (KMG-IV): sequencing the most valuable type-strain genomes for metagenomic binning, comparative biology and taxonomic classification.</title>
        <authorList>
            <person name="Goeker M."/>
        </authorList>
    </citation>
    <scope>NUCLEOTIDE SEQUENCE [LARGE SCALE GENOMIC DNA]</scope>
    <source>
        <strain evidence="3 4">DSM 17723</strain>
    </source>
</reference>
<feature type="transmembrane region" description="Helical" evidence="1">
    <location>
        <begin position="63"/>
        <end position="83"/>
    </location>
</feature>
<dbReference type="InterPro" id="IPR025403">
    <property type="entry name" value="TgpA-like_C"/>
</dbReference>
<evidence type="ECO:0000259" key="2">
    <source>
        <dbReference type="Pfam" id="PF13559"/>
    </source>
</evidence>
<keyword evidence="1" id="KW-1133">Transmembrane helix</keyword>
<sequence>MLNEDKARNELENILNSREYKVYEEKPKNIFEQWWNDLNEWFIDFLNSMFPSIEPSKDYSETILMMNIVITILLLLLLVTLLIRNRNRKKSFHLHKPLQSINEIDWSYQMHLSEALKQEGQKEYKLSTRHLFLALLLYFHEREWLVARIWKTNWEYYDELKSVNQKWAEQFYHLALIFDEATYGEKSITKEEYERFKKEAMKWLGDNREEKKNG</sequence>
<keyword evidence="1" id="KW-0812">Transmembrane</keyword>
<proteinExistence type="predicted"/>
<keyword evidence="4" id="KW-1185">Reference proteome</keyword>